<dbReference type="InterPro" id="IPR011032">
    <property type="entry name" value="GroES-like_sf"/>
</dbReference>
<gene>
    <name evidence="2" type="ORF">FG385_08505</name>
</gene>
<dbReference type="CDD" id="cd05289">
    <property type="entry name" value="MDR_like_2"/>
    <property type="match status" value="1"/>
</dbReference>
<dbReference type="GO" id="GO:0016491">
    <property type="term" value="F:oxidoreductase activity"/>
    <property type="evidence" value="ECO:0007669"/>
    <property type="project" value="InterPro"/>
</dbReference>
<dbReference type="Proteomes" id="UP000305546">
    <property type="component" value="Unassembled WGS sequence"/>
</dbReference>
<dbReference type="AlphaFoldDB" id="A0A5C4M3V0"/>
<name>A0A5C4M3V0_9PSEU</name>
<keyword evidence="3" id="KW-1185">Reference proteome</keyword>
<dbReference type="PANTHER" id="PTHR44013">
    <property type="entry name" value="ZINC-TYPE ALCOHOL DEHYDROGENASE-LIKE PROTEIN C16A3.02C"/>
    <property type="match status" value="1"/>
</dbReference>
<reference evidence="2 3" key="1">
    <citation type="submission" date="2019-06" db="EMBL/GenBank/DDBJ databases">
        <title>Amycolatopsis alkalitolerans sp. nov., isolated from Gastrodia elata Blume.</title>
        <authorList>
            <person name="Narsing Rao M.P."/>
            <person name="Li W.J."/>
        </authorList>
    </citation>
    <scope>NUCLEOTIDE SEQUENCE [LARGE SCALE GENOMIC DNA]</scope>
    <source>
        <strain evidence="2 3">SYSUP0005</strain>
    </source>
</reference>
<dbReference type="InterPro" id="IPR020843">
    <property type="entry name" value="ER"/>
</dbReference>
<evidence type="ECO:0000313" key="3">
    <source>
        <dbReference type="Proteomes" id="UP000305546"/>
    </source>
</evidence>
<dbReference type="SUPFAM" id="SSF51735">
    <property type="entry name" value="NAD(P)-binding Rossmann-fold domains"/>
    <property type="match status" value="1"/>
</dbReference>
<dbReference type="InterPro" id="IPR052733">
    <property type="entry name" value="Chloroplast_QOR"/>
</dbReference>
<evidence type="ECO:0000313" key="2">
    <source>
        <dbReference type="EMBL" id="TNC27746.1"/>
    </source>
</evidence>
<feature type="domain" description="Enoyl reductase (ER)" evidence="1">
    <location>
        <begin position="10"/>
        <end position="304"/>
    </location>
</feature>
<dbReference type="SUPFAM" id="SSF50129">
    <property type="entry name" value="GroES-like"/>
    <property type="match status" value="1"/>
</dbReference>
<dbReference type="Pfam" id="PF08240">
    <property type="entry name" value="ADH_N"/>
    <property type="match status" value="1"/>
</dbReference>
<dbReference type="RefSeq" id="WP_139096069.1">
    <property type="nucleotide sequence ID" value="NZ_VDFW01000005.1"/>
</dbReference>
<dbReference type="SMART" id="SM00829">
    <property type="entry name" value="PKS_ER"/>
    <property type="match status" value="1"/>
</dbReference>
<dbReference type="InterPro" id="IPR036291">
    <property type="entry name" value="NAD(P)-bd_dom_sf"/>
</dbReference>
<dbReference type="EMBL" id="VDFW01000005">
    <property type="protein sequence ID" value="TNC27746.1"/>
    <property type="molecule type" value="Genomic_DNA"/>
</dbReference>
<organism evidence="2 3">
    <name type="scientific">Amycolatopsis alkalitolerans</name>
    <dbReference type="NCBI Taxonomy" id="2547244"/>
    <lineage>
        <taxon>Bacteria</taxon>
        <taxon>Bacillati</taxon>
        <taxon>Actinomycetota</taxon>
        <taxon>Actinomycetes</taxon>
        <taxon>Pseudonocardiales</taxon>
        <taxon>Pseudonocardiaceae</taxon>
        <taxon>Amycolatopsis</taxon>
    </lineage>
</organism>
<dbReference type="OrthoDB" id="9801186at2"/>
<accession>A0A5C4M3V0</accession>
<comment type="caution">
    <text evidence="2">The sequence shown here is derived from an EMBL/GenBank/DDBJ whole genome shotgun (WGS) entry which is preliminary data.</text>
</comment>
<dbReference type="PANTHER" id="PTHR44013:SF1">
    <property type="entry name" value="ZINC-TYPE ALCOHOL DEHYDROGENASE-LIKE PROTEIN C16A3.02C"/>
    <property type="match status" value="1"/>
</dbReference>
<protein>
    <submittedName>
        <fullName evidence="2">NADP-dependent oxidoreductase</fullName>
    </submittedName>
</protein>
<evidence type="ECO:0000259" key="1">
    <source>
        <dbReference type="SMART" id="SM00829"/>
    </source>
</evidence>
<dbReference type="InterPro" id="IPR013154">
    <property type="entry name" value="ADH-like_N"/>
</dbReference>
<dbReference type="Pfam" id="PF13602">
    <property type="entry name" value="ADH_zinc_N_2"/>
    <property type="match status" value="1"/>
</dbReference>
<proteinExistence type="predicted"/>
<sequence length="306" mass="31395">MKAVRYHQYGGPEVLRYEEAERPRPGAGQVLIRVAGTSFNPLDASIRAGFLQEAFPVAFPHTPGVDVAGTVEEPGEGVAAWSAGDAVIGFLPANEDGSAAEFVVAPADILAAAPSTIPLADAAAMPATALTAWQALFEHGGLEAGRRVLIRGAGGGVGGYAVQFAKRAGAFVIATASARSAATVRAQGADQIVDYTTGALAEAVAEPVDLVVNLVRDNETGLAALVADGGAVVTTTTPGEGDPARDVRAVSMYVRSDAAQLAEIARRVDSGELRVDVSERHPLSELALVHEQGAAGKFRGKVVLVP</sequence>
<dbReference type="Gene3D" id="3.90.180.10">
    <property type="entry name" value="Medium-chain alcohol dehydrogenases, catalytic domain"/>
    <property type="match status" value="1"/>
</dbReference>
<dbReference type="Gene3D" id="3.40.50.720">
    <property type="entry name" value="NAD(P)-binding Rossmann-like Domain"/>
    <property type="match status" value="1"/>
</dbReference>